<name>A0A1G1WVP6_9BACT</name>
<dbReference type="SUPFAM" id="SSF53474">
    <property type="entry name" value="alpha/beta-Hydrolases"/>
    <property type="match status" value="1"/>
</dbReference>
<comment type="caution">
    <text evidence="1">The sequence shown here is derived from an EMBL/GenBank/DDBJ whole genome shotgun (WGS) entry which is preliminary data.</text>
</comment>
<proteinExistence type="predicted"/>
<accession>A0A1G1WVP6</accession>
<protein>
    <submittedName>
        <fullName evidence="1">Uncharacterized protein</fullName>
    </submittedName>
</protein>
<sequence>MKIGERSKWVLLCLVLLGLLVPSIGYSAPSEVVENISRKIVFQRDNDLFIVGENGEGLTRLLPNMDIFDIKWGNEGTTFMFEGAGRQEIGFYDYVFEESGKLLSKLRKPASPSRSYTWPSPRGNFYVEVTEYSEPLWTIGLPDTFIHQVLVKRKNGELIGELSQRAYVGVTWSDREDKLVFFTMGPDCADRTKHCQQFVNVYSLETGSITQFEGLINYPLSFLKNGSKLFYFPINNIPGIADLETGQTTMLEGIEMYYPSEGIPEGMFKLAEAGTKVVFGTVSFNAPQYKLRDGVYVYDIETGRVTNLALDSISKFDLVGETVAYSGYRKPGLFVTSLNGGVTQKIVSGNVDGIISIQPRIPAHKYKNRRVLVLAQGIGTQILDGSTPEDILPELWPIIREAVNRGIYQDVIVYSYSSGQMEGGSWVPNKGDPDASFQSIQASVLTFVNMLSKYATVHRGVTYDFLGHSLGGKVMWESLKLYLNIKPANPPDLFSIGKVITLAAPINGVHYDFEIQTVMAVYHSLLSMRLVNELSVAEILDTEAFKELNIEALDGYTQRLTAEQNFAFYKQSKLRNIDVFTFGSFDDCVVRYSYDYPTKDSLLPNSGMLYYNLGRGLPGVPVSSCSLIEGIYNGEIWQITRIIESGGDINKLVGHSQLMTHMQPYMDLRDILISSSQPHRGQRNN</sequence>
<dbReference type="EMBL" id="MHDB01000023">
    <property type="protein sequence ID" value="OGY31829.1"/>
    <property type="molecule type" value="Genomic_DNA"/>
</dbReference>
<evidence type="ECO:0000313" key="1">
    <source>
        <dbReference type="EMBL" id="OGY31829.1"/>
    </source>
</evidence>
<gene>
    <name evidence="1" type="ORF">A3A61_02420</name>
</gene>
<dbReference type="Gene3D" id="3.40.50.1820">
    <property type="entry name" value="alpha/beta hydrolase"/>
    <property type="match status" value="1"/>
</dbReference>
<organism evidence="1 2">
    <name type="scientific">Candidatus Woykebacteria bacterium RIFCSPLOWO2_01_FULL_43_14</name>
    <dbReference type="NCBI Taxonomy" id="1802605"/>
    <lineage>
        <taxon>Bacteria</taxon>
        <taxon>Candidatus Woykeibacteriota</taxon>
    </lineage>
</organism>
<reference evidence="1 2" key="1">
    <citation type="journal article" date="2016" name="Nat. Commun.">
        <title>Thousands of microbial genomes shed light on interconnected biogeochemical processes in an aquifer system.</title>
        <authorList>
            <person name="Anantharaman K."/>
            <person name="Brown C.T."/>
            <person name="Hug L.A."/>
            <person name="Sharon I."/>
            <person name="Castelle C.J."/>
            <person name="Probst A.J."/>
            <person name="Thomas B.C."/>
            <person name="Singh A."/>
            <person name="Wilkins M.J."/>
            <person name="Karaoz U."/>
            <person name="Brodie E.L."/>
            <person name="Williams K.H."/>
            <person name="Hubbard S.S."/>
            <person name="Banfield J.F."/>
        </authorList>
    </citation>
    <scope>NUCLEOTIDE SEQUENCE [LARGE SCALE GENOMIC DNA]</scope>
</reference>
<dbReference type="InterPro" id="IPR029058">
    <property type="entry name" value="AB_hydrolase_fold"/>
</dbReference>
<evidence type="ECO:0000313" key="2">
    <source>
        <dbReference type="Proteomes" id="UP000177718"/>
    </source>
</evidence>
<dbReference type="SUPFAM" id="SSF82171">
    <property type="entry name" value="DPP6 N-terminal domain-like"/>
    <property type="match status" value="1"/>
</dbReference>
<dbReference type="Proteomes" id="UP000177718">
    <property type="component" value="Unassembled WGS sequence"/>
</dbReference>
<dbReference type="AlphaFoldDB" id="A0A1G1WVP6"/>